<dbReference type="EMBL" id="CP001719">
    <property type="protein sequence ID" value="ADC47553.1"/>
    <property type="molecule type" value="Genomic_DNA"/>
</dbReference>
<evidence type="ECO:0000256" key="4">
    <source>
        <dbReference type="HAMAP-Rule" id="MF_00171"/>
    </source>
</evidence>
<dbReference type="InterPro" id="IPR020095">
    <property type="entry name" value="PsdUridine_synth_TruA_C"/>
</dbReference>
<evidence type="ECO:0000259" key="8">
    <source>
        <dbReference type="Pfam" id="PF01416"/>
    </source>
</evidence>
<evidence type="ECO:0000256" key="1">
    <source>
        <dbReference type="ARBA" id="ARBA00009375"/>
    </source>
</evidence>
<dbReference type="PANTHER" id="PTHR11142">
    <property type="entry name" value="PSEUDOURIDYLATE SYNTHASE"/>
    <property type="match status" value="1"/>
</dbReference>
<name>D3DZ03_METRM</name>
<dbReference type="GO" id="GO:0003723">
    <property type="term" value="F:RNA binding"/>
    <property type="evidence" value="ECO:0007669"/>
    <property type="project" value="InterPro"/>
</dbReference>
<accession>D3DZ03</accession>
<dbReference type="PIRSF" id="PIRSF001430">
    <property type="entry name" value="tRNA_psdUrid_synth"/>
    <property type="match status" value="1"/>
</dbReference>
<feature type="binding site" evidence="4 6">
    <location>
        <position position="109"/>
    </location>
    <ligand>
        <name>substrate</name>
    </ligand>
</feature>
<comment type="function">
    <text evidence="4">Formation of pseudouridine at positions 38, 39 and 40 in the anticodon stem and loop of transfer RNAs.</text>
</comment>
<dbReference type="GO" id="GO:0031119">
    <property type="term" value="P:tRNA pseudouridine synthesis"/>
    <property type="evidence" value="ECO:0007669"/>
    <property type="project" value="UniProtKB-UniRule"/>
</dbReference>
<dbReference type="STRING" id="634498.mru_1703"/>
<dbReference type="InterPro" id="IPR020097">
    <property type="entry name" value="PsdUridine_synth_TruA_a/b_dom"/>
</dbReference>
<dbReference type="GO" id="GO:0160147">
    <property type="term" value="F:tRNA pseudouridine(38-40) synthase activity"/>
    <property type="evidence" value="ECO:0007669"/>
    <property type="project" value="UniProtKB-EC"/>
</dbReference>
<evidence type="ECO:0000256" key="3">
    <source>
        <dbReference type="ARBA" id="ARBA00023235"/>
    </source>
</evidence>
<dbReference type="HOGENOM" id="CLU_014673_4_2_2"/>
<feature type="active site" description="Nucleophile" evidence="4 5">
    <location>
        <position position="56"/>
    </location>
</feature>
<dbReference type="eggNOG" id="arCOG04449">
    <property type="taxonomic scope" value="Archaea"/>
</dbReference>
<evidence type="ECO:0000256" key="6">
    <source>
        <dbReference type="PIRSR" id="PIRSR001430-2"/>
    </source>
</evidence>
<gene>
    <name evidence="4 9" type="primary">truA</name>
    <name evidence="9" type="ordered locus">mru_1703</name>
</gene>
<organism evidence="9 10">
    <name type="scientific">Methanobrevibacter ruminantium (strain ATCC 35063 / DSM 1093 / JCM 13430 / OCM 146 / M1)</name>
    <name type="common">Methanobacterium ruminantium</name>
    <dbReference type="NCBI Taxonomy" id="634498"/>
    <lineage>
        <taxon>Archaea</taxon>
        <taxon>Methanobacteriati</taxon>
        <taxon>Methanobacteriota</taxon>
        <taxon>Methanomada group</taxon>
        <taxon>Methanobacteria</taxon>
        <taxon>Methanobacteriales</taxon>
        <taxon>Methanobacteriaceae</taxon>
        <taxon>Methanobrevibacter</taxon>
    </lineage>
</organism>
<dbReference type="Gene3D" id="3.30.70.580">
    <property type="entry name" value="Pseudouridine synthase I, catalytic domain, N-terminal subdomain"/>
    <property type="match status" value="1"/>
</dbReference>
<dbReference type="NCBIfam" id="TIGR00071">
    <property type="entry name" value="hisT_truA"/>
    <property type="match status" value="1"/>
</dbReference>
<dbReference type="AlphaFoldDB" id="D3DZ03"/>
<dbReference type="EC" id="5.4.99.12" evidence="4"/>
<dbReference type="HAMAP" id="MF_00171">
    <property type="entry name" value="TruA"/>
    <property type="match status" value="1"/>
</dbReference>
<keyword evidence="10" id="KW-1185">Reference proteome</keyword>
<dbReference type="InterPro" id="IPR020103">
    <property type="entry name" value="PsdUridine_synth_cat_dom_sf"/>
</dbReference>
<dbReference type="Gene3D" id="3.30.70.660">
    <property type="entry name" value="Pseudouridine synthase I, catalytic domain, C-terminal subdomain"/>
    <property type="match status" value="1"/>
</dbReference>
<dbReference type="InterPro" id="IPR020094">
    <property type="entry name" value="TruA/RsuA/RluB/E/F_N"/>
</dbReference>
<proteinExistence type="inferred from homology"/>
<evidence type="ECO:0000256" key="2">
    <source>
        <dbReference type="ARBA" id="ARBA00022694"/>
    </source>
</evidence>
<evidence type="ECO:0000256" key="7">
    <source>
        <dbReference type="RuleBase" id="RU003792"/>
    </source>
</evidence>
<feature type="domain" description="Pseudouridine synthase I TruA alpha/beta" evidence="8">
    <location>
        <begin position="127"/>
        <end position="247"/>
    </location>
</feature>
<dbReference type="RefSeq" id="WP_012956501.1">
    <property type="nucleotide sequence ID" value="NC_013790.1"/>
</dbReference>
<reference evidence="9 10" key="1">
    <citation type="journal article" date="2010" name="PLoS ONE">
        <title>The genome sequence of the rumen methanogen Methanobrevibacter ruminantium reveals new possibilities for controlling ruminant methane emissions.</title>
        <authorList>
            <person name="Leahy S.C."/>
            <person name="Kelly W.J."/>
            <person name="Altermann E."/>
            <person name="Ronimus R.S."/>
            <person name="Yeoman C.J."/>
            <person name="Pacheco D.M."/>
            <person name="Li D."/>
            <person name="Kong Z."/>
            <person name="McTavish S."/>
            <person name="Sang C."/>
            <person name="Lambie S.C."/>
            <person name="Janssen P.H."/>
            <person name="Dey D."/>
            <person name="Attwood G.T."/>
        </authorList>
    </citation>
    <scope>NUCLEOTIDE SEQUENCE [LARGE SCALE GENOMIC DNA]</scope>
    <source>
        <strain evidence="10">ATCC 35063 / DSM 1093 / JCM 13430 / OCM 146 / M1</strain>
    </source>
</reference>
<evidence type="ECO:0000313" key="9">
    <source>
        <dbReference type="EMBL" id="ADC47553.1"/>
    </source>
</evidence>
<dbReference type="PATRIC" id="fig|634498.28.peg.1704"/>
<dbReference type="OrthoDB" id="25720at2157"/>
<protein>
    <recommendedName>
        <fullName evidence="4">tRNA pseudouridine synthase A</fullName>
        <ecNumber evidence="4">5.4.99.12</ecNumber>
    </recommendedName>
    <alternativeName>
        <fullName evidence="4">tRNA pseudouridine(38-40) synthase</fullName>
    </alternativeName>
    <alternativeName>
        <fullName evidence="4">tRNA pseudouridylate synthase I</fullName>
    </alternativeName>
    <alternativeName>
        <fullName evidence="4">tRNA-uridine isomerase I</fullName>
    </alternativeName>
</protein>
<comment type="similarity">
    <text evidence="1 4 7">Belongs to the tRNA pseudouridine synthase TruA family.</text>
</comment>
<dbReference type="GeneID" id="8771367"/>
<dbReference type="PANTHER" id="PTHR11142:SF0">
    <property type="entry name" value="TRNA PSEUDOURIDINE SYNTHASE-LIKE 1"/>
    <property type="match status" value="1"/>
</dbReference>
<comment type="caution">
    <text evidence="4">Lacks conserved residue(s) required for the propagation of feature annotation.</text>
</comment>
<evidence type="ECO:0000256" key="5">
    <source>
        <dbReference type="PIRSR" id="PIRSR001430-1"/>
    </source>
</evidence>
<dbReference type="InterPro" id="IPR001406">
    <property type="entry name" value="PsdUridine_synth_TruA"/>
</dbReference>
<sequence length="290" mass="34594">MKRTALKIAYIGTHFHGFQRQPDVRTVEEELIYHLRKLEYIDDLKASRFRIAGRTDAGVHSLGNVISFQSEKEVRVNQINNSLPDDIQIIAWAPVRFGFKPRFAKRRWYRYILFEEDLDIDLLRKTAEVFKGTHDFTNFTKRKQKTTVRTIEDIRITKPIIDEEDKNKKSDFAHLNKSYSPIFVDIYGESFLWNMVRKMMRIFLDVNYGKLTLDDVERLLNPEEGEPRAYIKVVDAENLILMDIEYEGIRFRYDDYACERFRRYLIDNLFELQKTYSITESMLNCLDDLI</sequence>
<keyword evidence="2 4" id="KW-0819">tRNA processing</keyword>
<comment type="catalytic activity">
    <reaction evidence="4 7">
        <text>uridine(38/39/40) in tRNA = pseudouridine(38/39/40) in tRNA</text>
        <dbReference type="Rhea" id="RHEA:22376"/>
        <dbReference type="Rhea" id="RHEA-COMP:10085"/>
        <dbReference type="Rhea" id="RHEA-COMP:10087"/>
        <dbReference type="ChEBI" id="CHEBI:65314"/>
        <dbReference type="ChEBI" id="CHEBI:65315"/>
        <dbReference type="EC" id="5.4.99.12"/>
    </reaction>
</comment>
<dbReference type="Proteomes" id="UP000008680">
    <property type="component" value="Chromosome"/>
</dbReference>
<evidence type="ECO:0000313" key="10">
    <source>
        <dbReference type="Proteomes" id="UP000008680"/>
    </source>
</evidence>
<keyword evidence="3 4" id="KW-0413">Isomerase</keyword>
<dbReference type="SUPFAM" id="SSF55120">
    <property type="entry name" value="Pseudouridine synthase"/>
    <property type="match status" value="1"/>
</dbReference>
<feature type="domain" description="Pseudouridine synthase I TruA alpha/beta" evidence="8">
    <location>
        <begin position="9"/>
        <end position="81"/>
    </location>
</feature>
<dbReference type="Pfam" id="PF01416">
    <property type="entry name" value="PseudoU_synth_1"/>
    <property type="match status" value="2"/>
</dbReference>
<dbReference type="KEGG" id="mru:mru_1703"/>